<dbReference type="Pfam" id="PF00149">
    <property type="entry name" value="Metallophos"/>
    <property type="match status" value="1"/>
</dbReference>
<dbReference type="PANTHER" id="PTHR31302">
    <property type="entry name" value="TRANSMEMBRANE PROTEIN WITH METALLOPHOSPHOESTERASE DOMAIN-RELATED"/>
    <property type="match status" value="1"/>
</dbReference>
<dbReference type="EMBL" id="QQZY01000003">
    <property type="protein sequence ID" value="RDI74807.1"/>
    <property type="molecule type" value="Genomic_DNA"/>
</dbReference>
<dbReference type="GO" id="GO:0008758">
    <property type="term" value="F:UDP-2,3-diacylglucosamine hydrolase activity"/>
    <property type="evidence" value="ECO:0007669"/>
    <property type="project" value="TreeGrafter"/>
</dbReference>
<proteinExistence type="predicted"/>
<keyword evidence="1" id="KW-0479">Metal-binding</keyword>
<dbReference type="AlphaFoldDB" id="A0A7M2YZ90"/>
<evidence type="ECO:0000313" key="5">
    <source>
        <dbReference type="Proteomes" id="UP000254134"/>
    </source>
</evidence>
<keyword evidence="5" id="KW-1185">Reference proteome</keyword>
<sequence>MAALLVGVAIVVLGVLAYGWFEAGWLRRRVVEVEIAGLPPALDGLRIAHLSDFHLGVVSRGRVAAELAVAWVEERRPELVCVTGDLVSHPRGERALRLLLARLGRPYVVLGNHDVAVTRDPFSRRAELDDLHEAVLLRDETVTVELRGTTVSIAGVDPETFQRRTASPVALARGGADLRLLLCHFPDVTRRLPAGSFDLILAGHLHGGQIVIPTPRGRVTLAHPGVRDLQGVHRRPAGVLHVSPGLGTTFVPFRLLARPEVTELVLRPGAPRLQQSS</sequence>
<evidence type="ECO:0000256" key="2">
    <source>
        <dbReference type="ARBA" id="ARBA00022801"/>
    </source>
</evidence>
<reference evidence="5" key="2">
    <citation type="journal article" date="2019" name="MicrobiologyOpen">
        <title>High-quality draft genome sequence of Gaiella occulta isolated from a 150 meter deep mineral water borehole and comparison with the genome sequences of other deep-branching lineages of the phylum Actinobacteria.</title>
        <authorList>
            <person name="Severino R."/>
            <person name="Froufe H.J.C."/>
            <person name="Barroso C."/>
            <person name="Albuquerque L."/>
            <person name="Lobo-da-Cunha A."/>
            <person name="da Costa M.S."/>
            <person name="Egas C."/>
        </authorList>
    </citation>
    <scope>NUCLEOTIDE SEQUENCE [LARGE SCALE GENOMIC DNA]</scope>
    <source>
        <strain evidence="5">F2-233</strain>
    </source>
</reference>
<dbReference type="RefSeq" id="WP_181813483.1">
    <property type="nucleotide sequence ID" value="NZ_QQZY01000003.1"/>
</dbReference>
<dbReference type="GO" id="GO:0016020">
    <property type="term" value="C:membrane"/>
    <property type="evidence" value="ECO:0007669"/>
    <property type="project" value="GOC"/>
</dbReference>
<comment type="caution">
    <text evidence="4">The sequence shown here is derived from an EMBL/GenBank/DDBJ whole genome shotgun (WGS) entry which is preliminary data.</text>
</comment>
<name>A0A7M2YZ90_9ACTN</name>
<dbReference type="Gene3D" id="3.60.21.10">
    <property type="match status" value="1"/>
</dbReference>
<keyword evidence="2 4" id="KW-0378">Hydrolase</keyword>
<protein>
    <submittedName>
        <fullName evidence="4">Putative phosphohydrolase</fullName>
    </submittedName>
</protein>
<feature type="domain" description="Calcineurin-like phosphoesterase" evidence="3">
    <location>
        <begin position="45"/>
        <end position="207"/>
    </location>
</feature>
<accession>A0A7M2YZ90</accession>
<dbReference type="Proteomes" id="UP000254134">
    <property type="component" value="Unassembled WGS sequence"/>
</dbReference>
<dbReference type="GO" id="GO:0046872">
    <property type="term" value="F:metal ion binding"/>
    <property type="evidence" value="ECO:0007669"/>
    <property type="project" value="UniProtKB-KW"/>
</dbReference>
<evidence type="ECO:0000256" key="1">
    <source>
        <dbReference type="ARBA" id="ARBA00022723"/>
    </source>
</evidence>
<dbReference type="PANTHER" id="PTHR31302:SF31">
    <property type="entry name" value="PHOSPHODIESTERASE YAEI"/>
    <property type="match status" value="1"/>
</dbReference>
<gene>
    <name evidence="4" type="ORF">Gocc_1696</name>
</gene>
<organism evidence="4 5">
    <name type="scientific">Gaiella occulta</name>
    <dbReference type="NCBI Taxonomy" id="1002870"/>
    <lineage>
        <taxon>Bacteria</taxon>
        <taxon>Bacillati</taxon>
        <taxon>Actinomycetota</taxon>
        <taxon>Thermoleophilia</taxon>
        <taxon>Gaiellales</taxon>
        <taxon>Gaiellaceae</taxon>
        <taxon>Gaiella</taxon>
    </lineage>
</organism>
<reference evidence="4 5" key="1">
    <citation type="submission" date="2018-07" db="EMBL/GenBank/DDBJ databases">
        <title>High-quality-draft genome sequence of Gaiella occulta.</title>
        <authorList>
            <person name="Severino R."/>
            <person name="Froufe H.J.C."/>
            <person name="Rainey F.A."/>
            <person name="Barroso C."/>
            <person name="Albuquerque L."/>
            <person name="Lobo-Da-Cunha A."/>
            <person name="Da Costa M.S."/>
            <person name="Egas C."/>
        </authorList>
    </citation>
    <scope>NUCLEOTIDE SEQUENCE [LARGE SCALE GENOMIC DNA]</scope>
    <source>
        <strain evidence="4 5">F2-233</strain>
    </source>
</reference>
<dbReference type="InterPro" id="IPR051158">
    <property type="entry name" value="Metallophosphoesterase_sf"/>
</dbReference>
<evidence type="ECO:0000259" key="3">
    <source>
        <dbReference type="Pfam" id="PF00149"/>
    </source>
</evidence>
<dbReference type="SUPFAM" id="SSF56300">
    <property type="entry name" value="Metallo-dependent phosphatases"/>
    <property type="match status" value="1"/>
</dbReference>
<dbReference type="GO" id="GO:0009245">
    <property type="term" value="P:lipid A biosynthetic process"/>
    <property type="evidence" value="ECO:0007669"/>
    <property type="project" value="TreeGrafter"/>
</dbReference>
<dbReference type="InterPro" id="IPR004843">
    <property type="entry name" value="Calcineurin-like_PHP"/>
</dbReference>
<evidence type="ECO:0000313" key="4">
    <source>
        <dbReference type="EMBL" id="RDI74807.1"/>
    </source>
</evidence>
<dbReference type="InterPro" id="IPR029052">
    <property type="entry name" value="Metallo-depent_PP-like"/>
</dbReference>